<protein>
    <submittedName>
        <fullName evidence="1">Uncharacterized protein</fullName>
    </submittedName>
</protein>
<dbReference type="EMBL" id="VCHE01000133">
    <property type="protein sequence ID" value="KAB2570514.1"/>
    <property type="molecule type" value="Genomic_DNA"/>
</dbReference>
<accession>A0A5N5CZ13</accession>
<reference evidence="1 2" key="1">
    <citation type="journal article" date="2019" name="Sci. Rep.">
        <title>A multi-omics analysis of the grapevine pathogen Lasiodiplodia theobromae reveals that temperature affects the expression of virulence- and pathogenicity-related genes.</title>
        <authorList>
            <person name="Felix C."/>
            <person name="Meneses R."/>
            <person name="Goncalves M.F.M."/>
            <person name="Tilleman L."/>
            <person name="Duarte A.S."/>
            <person name="Jorrin-Novo J.V."/>
            <person name="Van de Peer Y."/>
            <person name="Deforce D."/>
            <person name="Van Nieuwerburgh F."/>
            <person name="Esteves A.C."/>
            <person name="Alves A."/>
        </authorList>
    </citation>
    <scope>NUCLEOTIDE SEQUENCE [LARGE SCALE GENOMIC DNA]</scope>
    <source>
        <strain evidence="1 2">LA-SOL3</strain>
    </source>
</reference>
<dbReference type="AlphaFoldDB" id="A0A5N5CZ13"/>
<proteinExistence type="predicted"/>
<sequence>MTVIIFNDNIIAIEADDAVASIDLGDGIKRLNNTTTTRKVSLQSIEATVYYTNSDQSRKFGADITQSFIPGTTVTITGGGTTDIYLIATGPDGNQQAKWKFEK</sequence>
<name>A0A5N5CZ13_9PEZI</name>
<comment type="caution">
    <text evidence="1">The sequence shown here is derived from an EMBL/GenBank/DDBJ whole genome shotgun (WGS) entry which is preliminary data.</text>
</comment>
<evidence type="ECO:0000313" key="1">
    <source>
        <dbReference type="EMBL" id="KAB2570514.1"/>
    </source>
</evidence>
<organism evidence="1 2">
    <name type="scientific">Lasiodiplodia theobromae</name>
    <dbReference type="NCBI Taxonomy" id="45133"/>
    <lineage>
        <taxon>Eukaryota</taxon>
        <taxon>Fungi</taxon>
        <taxon>Dikarya</taxon>
        <taxon>Ascomycota</taxon>
        <taxon>Pezizomycotina</taxon>
        <taxon>Dothideomycetes</taxon>
        <taxon>Dothideomycetes incertae sedis</taxon>
        <taxon>Botryosphaeriales</taxon>
        <taxon>Botryosphaeriaceae</taxon>
        <taxon>Lasiodiplodia</taxon>
    </lineage>
</organism>
<evidence type="ECO:0000313" key="2">
    <source>
        <dbReference type="Proteomes" id="UP000325902"/>
    </source>
</evidence>
<gene>
    <name evidence="1" type="ORF">DBV05_g10817</name>
</gene>
<keyword evidence="2" id="KW-1185">Reference proteome</keyword>
<dbReference type="Proteomes" id="UP000325902">
    <property type="component" value="Unassembled WGS sequence"/>
</dbReference>